<accession>A0AC34QUU3</accession>
<organism evidence="1 2">
    <name type="scientific">Panagrolaimus sp. JU765</name>
    <dbReference type="NCBI Taxonomy" id="591449"/>
    <lineage>
        <taxon>Eukaryota</taxon>
        <taxon>Metazoa</taxon>
        <taxon>Ecdysozoa</taxon>
        <taxon>Nematoda</taxon>
        <taxon>Chromadorea</taxon>
        <taxon>Rhabditida</taxon>
        <taxon>Tylenchina</taxon>
        <taxon>Panagrolaimomorpha</taxon>
        <taxon>Panagrolaimoidea</taxon>
        <taxon>Panagrolaimidae</taxon>
        <taxon>Panagrolaimus</taxon>
    </lineage>
</organism>
<evidence type="ECO:0000313" key="1">
    <source>
        <dbReference type="Proteomes" id="UP000887576"/>
    </source>
</evidence>
<sequence length="147" mass="16898">MSFFIKNELVNDMKPLVNDMKPLMLQPQSGLLSFSHNSTVECSFDVAKHNVNFTINETHLVINENGQTVYAVHPPNRQFYSCFTSGKKAIIQFPHIILQLRHADGSFQNIYSCRLSLIFTRAISYYNLLVQLTNAGYSMTELTKYRK</sequence>
<name>A0AC34QUU3_9BILA</name>
<reference evidence="2" key="1">
    <citation type="submission" date="2022-11" db="UniProtKB">
        <authorList>
            <consortium name="WormBaseParasite"/>
        </authorList>
    </citation>
    <scope>IDENTIFICATION</scope>
</reference>
<evidence type="ECO:0000313" key="2">
    <source>
        <dbReference type="WBParaSite" id="JU765_v2.g19707.t1"/>
    </source>
</evidence>
<proteinExistence type="predicted"/>
<dbReference type="Proteomes" id="UP000887576">
    <property type="component" value="Unplaced"/>
</dbReference>
<protein>
    <submittedName>
        <fullName evidence="2">Uncharacterized protein</fullName>
    </submittedName>
</protein>
<dbReference type="WBParaSite" id="JU765_v2.g19707.t1">
    <property type="protein sequence ID" value="JU765_v2.g19707.t1"/>
    <property type="gene ID" value="JU765_v2.g19707"/>
</dbReference>